<evidence type="ECO:0000256" key="2">
    <source>
        <dbReference type="SAM" id="SignalP"/>
    </source>
</evidence>
<dbReference type="AlphaFoldDB" id="A0A132BT67"/>
<dbReference type="InterPro" id="IPR011055">
    <property type="entry name" value="Dup_hybrid_motif"/>
</dbReference>
<dbReference type="CDD" id="cd12797">
    <property type="entry name" value="M23_peptidase"/>
    <property type="match status" value="1"/>
</dbReference>
<keyword evidence="5" id="KW-1185">Reference proteome</keyword>
<dbReference type="InterPro" id="IPR016047">
    <property type="entry name" value="M23ase_b-sheet_dom"/>
</dbReference>
<evidence type="ECO:0000313" key="4">
    <source>
        <dbReference type="EMBL" id="KUP91222.1"/>
    </source>
</evidence>
<dbReference type="Proteomes" id="UP000068382">
    <property type="component" value="Unassembled WGS sequence"/>
</dbReference>
<dbReference type="SUPFAM" id="SSF51261">
    <property type="entry name" value="Duplicated hybrid motif"/>
    <property type="match status" value="1"/>
</dbReference>
<proteinExistence type="predicted"/>
<feature type="chain" id="PRO_5007288487" evidence="2">
    <location>
        <begin position="20"/>
        <end position="332"/>
    </location>
</feature>
<dbReference type="OrthoDB" id="5489603at2"/>
<accession>A0A132BT67</accession>
<dbReference type="GO" id="GO:0004222">
    <property type="term" value="F:metalloendopeptidase activity"/>
    <property type="evidence" value="ECO:0007669"/>
    <property type="project" value="TreeGrafter"/>
</dbReference>
<organism evidence="4 5">
    <name type="scientific">Tritonibacter horizontis</name>
    <dbReference type="NCBI Taxonomy" id="1768241"/>
    <lineage>
        <taxon>Bacteria</taxon>
        <taxon>Pseudomonadati</taxon>
        <taxon>Pseudomonadota</taxon>
        <taxon>Alphaproteobacteria</taxon>
        <taxon>Rhodobacterales</taxon>
        <taxon>Paracoccaceae</taxon>
        <taxon>Tritonibacter</taxon>
    </lineage>
</organism>
<gene>
    <name evidence="4" type="primary">mepM_3</name>
    <name evidence="4" type="ORF">TRIHO_39090</name>
</gene>
<evidence type="ECO:0000313" key="5">
    <source>
        <dbReference type="Proteomes" id="UP000068382"/>
    </source>
</evidence>
<dbReference type="Pfam" id="PF01551">
    <property type="entry name" value="Peptidase_M23"/>
    <property type="match status" value="1"/>
</dbReference>
<dbReference type="EMBL" id="LPUY01000101">
    <property type="protein sequence ID" value="KUP91222.1"/>
    <property type="molecule type" value="Genomic_DNA"/>
</dbReference>
<evidence type="ECO:0000256" key="1">
    <source>
        <dbReference type="ARBA" id="ARBA00022729"/>
    </source>
</evidence>
<keyword evidence="4" id="KW-0378">Hydrolase</keyword>
<protein>
    <submittedName>
        <fullName evidence="4">Murein DD-endopeptidase MepM</fullName>
        <ecNumber evidence="4">3.4.24.-</ecNumber>
    </submittedName>
</protein>
<feature type="domain" description="M23ase beta-sheet core" evidence="3">
    <location>
        <begin position="62"/>
        <end position="180"/>
    </location>
</feature>
<dbReference type="Gene3D" id="2.70.70.10">
    <property type="entry name" value="Glucose Permease (Domain IIA)"/>
    <property type="match status" value="1"/>
</dbReference>
<dbReference type="EC" id="3.4.24.-" evidence="4"/>
<name>A0A132BT67_9RHOB</name>
<keyword evidence="1 2" id="KW-0732">Signal</keyword>
<dbReference type="InterPro" id="IPR050570">
    <property type="entry name" value="Cell_wall_metabolism_enzyme"/>
</dbReference>
<feature type="signal peptide" evidence="2">
    <location>
        <begin position="1"/>
        <end position="19"/>
    </location>
</feature>
<dbReference type="RefSeq" id="WP_068247755.1">
    <property type="nucleotide sequence ID" value="NZ_LPUY01000101.1"/>
</dbReference>
<sequence length="332" mass="35483">MMTRLFAAVCLSLASPLGASEFRLAWPVDCRLGLDCFIQQYVDHDPGPQATDFTCGTLSYDGHKGTDIALPSLRRMDQGVTVHAAAAGVVAGLRDGMTDAYASPERSAEIDGRDCGNGVVLRHPDGWETQYCHLKQGSVLVQKGARVARGAPLGEIGLSGRTQFPHLHLSVRHDGAVVDPFHPVAGFDAAESCAAPQAPTLAPALWQDDASPRYVATGVIDAGFAAQIPDYDAIKAGSADTAALPAHASALVLWAYAYGSLPGDELQLRIVAPDGTVFFHSRQTLDRQQSQYFRAGGKRVQAPLSAGTYRGHVEIWREGQLQDRDLVVLSQP</sequence>
<dbReference type="PANTHER" id="PTHR21666">
    <property type="entry name" value="PEPTIDASE-RELATED"/>
    <property type="match status" value="1"/>
</dbReference>
<reference evidence="4 5" key="1">
    <citation type="submission" date="2015-12" db="EMBL/GenBank/DDBJ databases">
        <title>Genome sequence of the marine Rhodobacteraceae strain O3.65, Candidatus Tritonibacter horizontis.</title>
        <authorList>
            <person name="Poehlein A."/>
            <person name="Giebel H.A."/>
            <person name="Voget S."/>
            <person name="Brinkhoff T."/>
        </authorList>
    </citation>
    <scope>NUCLEOTIDE SEQUENCE [LARGE SCALE GENOMIC DNA]</scope>
    <source>
        <strain evidence="4 5">O3.65</strain>
    </source>
</reference>
<dbReference type="PATRIC" id="fig|1768241.3.peg.4078"/>
<comment type="caution">
    <text evidence="4">The sequence shown here is derived from an EMBL/GenBank/DDBJ whole genome shotgun (WGS) entry which is preliminary data.</text>
</comment>
<dbReference type="PANTHER" id="PTHR21666:SF289">
    <property type="entry name" value="L-ALA--D-GLU ENDOPEPTIDASE"/>
    <property type="match status" value="1"/>
</dbReference>
<evidence type="ECO:0000259" key="3">
    <source>
        <dbReference type="Pfam" id="PF01551"/>
    </source>
</evidence>